<dbReference type="EMBL" id="AP022587">
    <property type="protein sequence ID" value="BBY23368.1"/>
    <property type="molecule type" value="Genomic_DNA"/>
</dbReference>
<protein>
    <recommendedName>
        <fullName evidence="3">Monooxygenase</fullName>
    </recommendedName>
</protein>
<reference evidence="1 2" key="1">
    <citation type="journal article" date="2019" name="Emerg. Microbes Infect.">
        <title>Comprehensive subspecies identification of 175 nontuberculous mycobacteria species based on 7547 genomic profiles.</title>
        <authorList>
            <person name="Matsumoto Y."/>
            <person name="Kinjo T."/>
            <person name="Motooka D."/>
            <person name="Nabeya D."/>
            <person name="Jung N."/>
            <person name="Uechi K."/>
            <person name="Horii T."/>
            <person name="Iida T."/>
            <person name="Fujita J."/>
            <person name="Nakamura S."/>
        </authorList>
    </citation>
    <scope>NUCLEOTIDE SEQUENCE [LARGE SCALE GENOMIC DNA]</scope>
    <source>
        <strain evidence="1 2">JCM 17783</strain>
    </source>
</reference>
<evidence type="ECO:0008006" key="3">
    <source>
        <dbReference type="Google" id="ProtNLM"/>
    </source>
</evidence>
<name>A0A7I7QAN5_9MYCO</name>
<sequence>MLYGPNTNVGSNSVIFMLEAQARYIVRALKYMRRRGKTYVAVRPSALARFIAKIDQWMVGTVWTTQCSNYFRAANGRVVTQWPRSARSFWEMTRRFTAGDFMFSSHPRRPVFAGDHEAAEER</sequence>
<gene>
    <name evidence="1" type="ORF">MSTO_35730</name>
</gene>
<dbReference type="KEGG" id="msto:MSTO_35730"/>
<dbReference type="InterPro" id="IPR036188">
    <property type="entry name" value="FAD/NAD-bd_sf"/>
</dbReference>
<dbReference type="InterPro" id="IPR051209">
    <property type="entry name" value="FAD-bind_Monooxygenase_sf"/>
</dbReference>
<organism evidence="1 2">
    <name type="scientific">Mycobacterium stomatepiae</name>
    <dbReference type="NCBI Taxonomy" id="470076"/>
    <lineage>
        <taxon>Bacteria</taxon>
        <taxon>Bacillati</taxon>
        <taxon>Actinomycetota</taxon>
        <taxon>Actinomycetes</taxon>
        <taxon>Mycobacteriales</taxon>
        <taxon>Mycobacteriaceae</taxon>
        <taxon>Mycobacterium</taxon>
        <taxon>Mycobacterium simiae complex</taxon>
    </lineage>
</organism>
<keyword evidence="2" id="KW-1185">Reference proteome</keyword>
<evidence type="ECO:0000313" key="1">
    <source>
        <dbReference type="EMBL" id="BBY23368.1"/>
    </source>
</evidence>
<dbReference type="AlphaFoldDB" id="A0A7I7QAN5"/>
<accession>A0A7I7QAN5</accession>
<proteinExistence type="predicted"/>
<dbReference type="PANTHER" id="PTHR42877">
    <property type="entry name" value="L-ORNITHINE N(5)-MONOOXYGENASE-RELATED"/>
    <property type="match status" value="1"/>
</dbReference>
<dbReference type="PANTHER" id="PTHR42877:SF4">
    <property type="entry name" value="FAD_NAD(P)-BINDING DOMAIN-CONTAINING PROTEIN-RELATED"/>
    <property type="match status" value="1"/>
</dbReference>
<dbReference type="Proteomes" id="UP000467130">
    <property type="component" value="Chromosome"/>
</dbReference>
<evidence type="ECO:0000313" key="2">
    <source>
        <dbReference type="Proteomes" id="UP000467130"/>
    </source>
</evidence>
<dbReference type="SUPFAM" id="SSF51905">
    <property type="entry name" value="FAD/NAD(P)-binding domain"/>
    <property type="match status" value="1"/>
</dbReference>
<dbReference type="Gene3D" id="3.50.50.60">
    <property type="entry name" value="FAD/NAD(P)-binding domain"/>
    <property type="match status" value="1"/>
</dbReference>